<protein>
    <submittedName>
        <fullName evidence="1">Ribosomal protein L32</fullName>
    </submittedName>
</protein>
<organism evidence="1">
    <name type="scientific">Ophirina amphinema</name>
    <dbReference type="NCBI Taxonomy" id="2108040"/>
    <lineage>
        <taxon>Eukaryota</taxon>
        <taxon>Discoba</taxon>
        <taxon>Jakobida</taxon>
        <taxon>Ophirinina</taxon>
        <taxon>Ophirinidae</taxon>
        <taxon>Ophirina</taxon>
    </lineage>
</organism>
<reference evidence="1" key="1">
    <citation type="journal article" date="2018" name="Sci. Rep.">
        <title>Ophirina amphinema n. gen., n. sp., a New Deeply Branching Discobid with Phylogenetic Affinity to Jakobids.</title>
        <authorList>
            <person name="Yabuki A."/>
            <person name="Gyaltshen Y."/>
            <person name="Heiss A.A."/>
            <person name="Fujikura K."/>
            <person name="Kim E."/>
        </authorList>
    </citation>
    <scope>NUCLEOTIDE SEQUENCE</scope>
    <source>
        <strain evidence="1">JB</strain>
    </source>
</reference>
<keyword evidence="1" id="KW-0687">Ribonucleoprotein</keyword>
<dbReference type="EMBL" id="LC369600">
    <property type="protein sequence ID" value="BBD14167.1"/>
    <property type="molecule type" value="Genomic_DNA"/>
</dbReference>
<keyword evidence="1" id="KW-0689">Ribosomal protein</keyword>
<dbReference type="AlphaFoldDB" id="A0A348AYU9"/>
<keyword evidence="1" id="KW-0496">Mitochondrion</keyword>
<name>A0A348AYU9_9EUKA</name>
<sequence length="42" mass="5020">MAVPKKKRSLRIRRLRRNVQYMKSFLPTLGRKKVVGFKVYLG</sequence>
<evidence type="ECO:0000313" key="1">
    <source>
        <dbReference type="EMBL" id="BBD14167.1"/>
    </source>
</evidence>
<proteinExistence type="predicted"/>
<accession>A0A348AYU9</accession>
<gene>
    <name evidence="1" type="primary">rpl32</name>
</gene>
<geneLocation type="mitochondrion" evidence="1"/>
<dbReference type="GO" id="GO:0005840">
    <property type="term" value="C:ribosome"/>
    <property type="evidence" value="ECO:0007669"/>
    <property type="project" value="UniProtKB-KW"/>
</dbReference>